<protein>
    <submittedName>
        <fullName evidence="1">Uncharacterized protein</fullName>
    </submittedName>
</protein>
<dbReference type="EMBL" id="JANPWB010000012">
    <property type="protein sequence ID" value="KAJ1119593.1"/>
    <property type="molecule type" value="Genomic_DNA"/>
</dbReference>
<organism evidence="1 2">
    <name type="scientific">Pleurodeles waltl</name>
    <name type="common">Iberian ribbed newt</name>
    <dbReference type="NCBI Taxonomy" id="8319"/>
    <lineage>
        <taxon>Eukaryota</taxon>
        <taxon>Metazoa</taxon>
        <taxon>Chordata</taxon>
        <taxon>Craniata</taxon>
        <taxon>Vertebrata</taxon>
        <taxon>Euteleostomi</taxon>
        <taxon>Amphibia</taxon>
        <taxon>Batrachia</taxon>
        <taxon>Caudata</taxon>
        <taxon>Salamandroidea</taxon>
        <taxon>Salamandridae</taxon>
        <taxon>Pleurodelinae</taxon>
        <taxon>Pleurodeles</taxon>
    </lineage>
</organism>
<dbReference type="Proteomes" id="UP001066276">
    <property type="component" value="Chromosome 8"/>
</dbReference>
<keyword evidence="2" id="KW-1185">Reference proteome</keyword>
<dbReference type="AlphaFoldDB" id="A0AAV7P1S0"/>
<reference evidence="1" key="1">
    <citation type="journal article" date="2022" name="bioRxiv">
        <title>Sequencing and chromosome-scale assembly of the giantPleurodeles waltlgenome.</title>
        <authorList>
            <person name="Brown T."/>
            <person name="Elewa A."/>
            <person name="Iarovenko S."/>
            <person name="Subramanian E."/>
            <person name="Araus A.J."/>
            <person name="Petzold A."/>
            <person name="Susuki M."/>
            <person name="Suzuki K.-i.T."/>
            <person name="Hayashi T."/>
            <person name="Toyoda A."/>
            <person name="Oliveira C."/>
            <person name="Osipova E."/>
            <person name="Leigh N.D."/>
            <person name="Simon A."/>
            <person name="Yun M.H."/>
        </authorList>
    </citation>
    <scope>NUCLEOTIDE SEQUENCE</scope>
    <source>
        <strain evidence="1">20211129_DDA</strain>
        <tissue evidence="1">Liver</tissue>
    </source>
</reference>
<comment type="caution">
    <text evidence="1">The sequence shown here is derived from an EMBL/GenBank/DDBJ whole genome shotgun (WGS) entry which is preliminary data.</text>
</comment>
<proteinExistence type="predicted"/>
<accession>A0AAV7P1S0</accession>
<sequence length="91" mass="10225">MPLTWPRELPSRSVAKLRHRESALESDALWAPPSGFQDAEDAEVKRFPGHRGRGCPAVSRNTEDVEAKRFPGRRGRGVKWFPRTQAMAGRG</sequence>
<name>A0AAV7P1S0_PLEWA</name>
<evidence type="ECO:0000313" key="1">
    <source>
        <dbReference type="EMBL" id="KAJ1119593.1"/>
    </source>
</evidence>
<gene>
    <name evidence="1" type="ORF">NDU88_007778</name>
</gene>
<evidence type="ECO:0000313" key="2">
    <source>
        <dbReference type="Proteomes" id="UP001066276"/>
    </source>
</evidence>